<name>A0A256G1M6_9HYPH</name>
<reference evidence="2 3" key="1">
    <citation type="submission" date="2017-07" db="EMBL/GenBank/DDBJ databases">
        <title>Phylogenetic study on the rhizospheric bacterium Ochrobactrum sp. A44.</title>
        <authorList>
            <person name="Krzyzanowska D.M."/>
            <person name="Ossowicki A."/>
            <person name="Rajewska M."/>
            <person name="Maciag T."/>
            <person name="Kaczynski Z."/>
            <person name="Czerwicka M."/>
            <person name="Jafra S."/>
        </authorList>
    </citation>
    <scope>NUCLEOTIDE SEQUENCE [LARGE SCALE GENOMIC DNA]</scope>
    <source>
        <strain evidence="2 3">CCUG 30717</strain>
    </source>
</reference>
<keyword evidence="1" id="KW-0812">Transmembrane</keyword>
<dbReference type="EMBL" id="NNRM01000051">
    <property type="protein sequence ID" value="OYR20928.1"/>
    <property type="molecule type" value="Genomic_DNA"/>
</dbReference>
<gene>
    <name evidence="2" type="ORF">CEV34_5231</name>
</gene>
<dbReference type="Proteomes" id="UP000216188">
    <property type="component" value="Unassembled WGS sequence"/>
</dbReference>
<keyword evidence="1" id="KW-1133">Transmembrane helix</keyword>
<evidence type="ECO:0000313" key="2">
    <source>
        <dbReference type="EMBL" id="OYR20928.1"/>
    </source>
</evidence>
<evidence type="ECO:0000313" key="3">
    <source>
        <dbReference type="Proteomes" id="UP000216188"/>
    </source>
</evidence>
<feature type="transmembrane region" description="Helical" evidence="1">
    <location>
        <begin position="18"/>
        <end position="42"/>
    </location>
</feature>
<keyword evidence="3" id="KW-1185">Reference proteome</keyword>
<dbReference type="AlphaFoldDB" id="A0A256G1M6"/>
<comment type="caution">
    <text evidence="2">The sequence shown here is derived from an EMBL/GenBank/DDBJ whole genome shotgun (WGS) entry which is preliminary data.</text>
</comment>
<organism evidence="2 3">
    <name type="scientific">Brucella pseudogrignonensis</name>
    <dbReference type="NCBI Taxonomy" id="419475"/>
    <lineage>
        <taxon>Bacteria</taxon>
        <taxon>Pseudomonadati</taxon>
        <taxon>Pseudomonadota</taxon>
        <taxon>Alphaproteobacteria</taxon>
        <taxon>Hyphomicrobiales</taxon>
        <taxon>Brucellaceae</taxon>
        <taxon>Brucella/Ochrobactrum group</taxon>
        <taxon>Brucella</taxon>
    </lineage>
</organism>
<accession>A0A256G1M6</accession>
<sequence length="43" mass="4889">MGIPNPYQCSFGGIVRKFYIAIMLMNIGAVFVKFIIFCSFYST</sequence>
<evidence type="ECO:0000256" key="1">
    <source>
        <dbReference type="SAM" id="Phobius"/>
    </source>
</evidence>
<keyword evidence="1" id="KW-0472">Membrane</keyword>
<proteinExistence type="predicted"/>
<protein>
    <submittedName>
        <fullName evidence="2">Putative membrane protein</fullName>
    </submittedName>
</protein>